<dbReference type="GO" id="GO:0004190">
    <property type="term" value="F:aspartic-type endopeptidase activity"/>
    <property type="evidence" value="ECO:0007669"/>
    <property type="project" value="TreeGrafter"/>
</dbReference>
<keyword evidence="13" id="KW-1185">Reference proteome</keyword>
<feature type="signal peptide" evidence="11">
    <location>
        <begin position="1"/>
        <end position="26"/>
    </location>
</feature>
<dbReference type="PANTHER" id="PTHR15096">
    <property type="entry name" value="PROLACTIN-INDUCIBLE PROTEIN/SEMINAL VESICLE ANTIGEN"/>
    <property type="match status" value="1"/>
</dbReference>
<comment type="subunit">
    <text evidence="6 8">Monomer. Interacts with AZGP1.</text>
</comment>
<feature type="chain" id="PRO_5034935116" description="Prolactin-inducible protein homolog" evidence="11">
    <location>
        <begin position="27"/>
        <end position="146"/>
    </location>
</feature>
<feature type="disulfide bond" evidence="9">
    <location>
        <begin position="89"/>
        <end position="123"/>
    </location>
</feature>
<dbReference type="Ensembl" id="ENSMSIT00000035748.1">
    <property type="protein sequence ID" value="ENSMSIP00000028355.1"/>
    <property type="gene ID" value="ENSMSIG00000023842.1"/>
</dbReference>
<dbReference type="InterPro" id="IPR013783">
    <property type="entry name" value="Ig-like_fold"/>
</dbReference>
<dbReference type="AlphaFoldDB" id="A0A8C6HWR6"/>
<evidence type="ECO:0000256" key="7">
    <source>
        <dbReference type="ARBA" id="ARBA00068499"/>
    </source>
</evidence>
<evidence type="ECO:0000256" key="2">
    <source>
        <dbReference type="ARBA" id="ARBA00006819"/>
    </source>
</evidence>
<dbReference type="GO" id="GO:0002682">
    <property type="term" value="P:regulation of immune system process"/>
    <property type="evidence" value="ECO:0007669"/>
    <property type="project" value="Ensembl"/>
</dbReference>
<dbReference type="FunFam" id="2.60.40.10:FF:001572">
    <property type="entry name" value="Prolactin-inducible protein homolog"/>
    <property type="match status" value="1"/>
</dbReference>
<evidence type="ECO:0000313" key="13">
    <source>
        <dbReference type="Proteomes" id="UP000694415"/>
    </source>
</evidence>
<organism evidence="12 13">
    <name type="scientific">Mus spicilegus</name>
    <name type="common">Mound-building mouse</name>
    <dbReference type="NCBI Taxonomy" id="10103"/>
    <lineage>
        <taxon>Eukaryota</taxon>
        <taxon>Metazoa</taxon>
        <taxon>Chordata</taxon>
        <taxon>Craniata</taxon>
        <taxon>Vertebrata</taxon>
        <taxon>Euteleostomi</taxon>
        <taxon>Mammalia</taxon>
        <taxon>Eutheria</taxon>
        <taxon>Euarchontoglires</taxon>
        <taxon>Glires</taxon>
        <taxon>Rodentia</taxon>
        <taxon>Myomorpha</taxon>
        <taxon>Muroidea</taxon>
        <taxon>Muridae</taxon>
        <taxon>Murinae</taxon>
        <taxon>Mus</taxon>
        <taxon>Mus</taxon>
    </lineage>
</organism>
<evidence type="ECO:0000256" key="9">
    <source>
        <dbReference type="PIRSR" id="PIRSR002572-1"/>
    </source>
</evidence>
<protein>
    <recommendedName>
        <fullName evidence="7 8">Prolactin-inducible protein homolog</fullName>
    </recommendedName>
</protein>
<dbReference type="PIRSF" id="PIRSF002572">
    <property type="entry name" value="PIP-GCDFP-15"/>
    <property type="match status" value="1"/>
</dbReference>
<dbReference type="Gene3D" id="2.60.40.10">
    <property type="entry name" value="Immunoglobulins"/>
    <property type="match status" value="1"/>
</dbReference>
<keyword evidence="4 11" id="KW-0732">Signal</keyword>
<dbReference type="GO" id="GO:0006508">
    <property type="term" value="P:proteolysis"/>
    <property type="evidence" value="ECO:0007669"/>
    <property type="project" value="TreeGrafter"/>
</dbReference>
<dbReference type="SUPFAM" id="SSF81296">
    <property type="entry name" value="E set domains"/>
    <property type="match status" value="1"/>
</dbReference>
<feature type="disulfide bond" evidence="9">
    <location>
        <begin position="65"/>
        <end position="91"/>
    </location>
</feature>
<evidence type="ECO:0000256" key="4">
    <source>
        <dbReference type="ARBA" id="ARBA00022729"/>
    </source>
</evidence>
<sequence length="146" mass="16839">MQGLSFTFSTATLFLVLCLQLGIIESQDDENVRKPLLIEIDVPSTAQKNQEITVQVTVETQYRECMVIKAYLVSNEPMEGAFNYVQTRCLCNDRPIRFFWDIIITRTVTFATVIDIVKEKNICPNDIAVEPITVNRYYTFNTVRMN</sequence>
<evidence type="ECO:0000313" key="12">
    <source>
        <dbReference type="Ensembl" id="ENSMSIP00000028355.1"/>
    </source>
</evidence>
<evidence type="ECO:0000256" key="3">
    <source>
        <dbReference type="ARBA" id="ARBA00022525"/>
    </source>
</evidence>
<name>A0A8C6HWR6_MUSSI</name>
<evidence type="ECO:0000256" key="10">
    <source>
        <dbReference type="PIRSR" id="PIRSR002572-2"/>
    </source>
</evidence>
<evidence type="ECO:0000256" key="1">
    <source>
        <dbReference type="ARBA" id="ARBA00004613"/>
    </source>
</evidence>
<comment type="subcellular location">
    <subcellularLocation>
        <location evidence="1 8">Secreted</location>
    </subcellularLocation>
</comment>
<evidence type="ECO:0000256" key="11">
    <source>
        <dbReference type="SAM" id="SignalP"/>
    </source>
</evidence>
<evidence type="ECO:0000256" key="6">
    <source>
        <dbReference type="ARBA" id="ARBA00025932"/>
    </source>
</evidence>
<dbReference type="Proteomes" id="UP000694415">
    <property type="component" value="Unplaced"/>
</dbReference>
<dbReference type="PANTHER" id="PTHR15096:SF5">
    <property type="entry name" value="PROLACTIN-INDUCIBLE PROTEIN"/>
    <property type="match status" value="1"/>
</dbReference>
<dbReference type="Pfam" id="PF05326">
    <property type="entry name" value="SVA"/>
    <property type="match status" value="1"/>
</dbReference>
<comment type="similarity">
    <text evidence="2 8">Belongs to the PIP family.</text>
</comment>
<keyword evidence="3 8" id="KW-0964">Secreted</keyword>
<accession>A0A8C6HWR6</accession>
<dbReference type="GO" id="GO:0005615">
    <property type="term" value="C:extracellular space"/>
    <property type="evidence" value="ECO:0007669"/>
    <property type="project" value="TreeGrafter"/>
</dbReference>
<proteinExistence type="inferred from homology"/>
<dbReference type="GeneTree" id="ENSGT00390000002099"/>
<reference evidence="12" key="1">
    <citation type="submission" date="2025-08" db="UniProtKB">
        <authorList>
            <consortium name="Ensembl"/>
        </authorList>
    </citation>
    <scope>IDENTIFICATION</scope>
</reference>
<keyword evidence="5 9" id="KW-1015">Disulfide bond</keyword>
<evidence type="ECO:0000256" key="5">
    <source>
        <dbReference type="ARBA" id="ARBA00023157"/>
    </source>
</evidence>
<dbReference type="InterPro" id="IPR007990">
    <property type="entry name" value="PIP"/>
</dbReference>
<dbReference type="InterPro" id="IPR014756">
    <property type="entry name" value="Ig_E-set"/>
</dbReference>
<feature type="modified residue" description="Pyrrolidone carboxylic acid" evidence="10">
    <location>
        <position position="27"/>
    </location>
</feature>
<dbReference type="GO" id="GO:0016324">
    <property type="term" value="C:apical plasma membrane"/>
    <property type="evidence" value="ECO:0007669"/>
    <property type="project" value="Ensembl"/>
</dbReference>
<evidence type="ECO:0000256" key="8">
    <source>
        <dbReference type="PIRNR" id="PIRNR002572"/>
    </source>
</evidence>
<reference evidence="12" key="2">
    <citation type="submission" date="2025-09" db="UniProtKB">
        <authorList>
            <consortium name="Ensembl"/>
        </authorList>
    </citation>
    <scope>IDENTIFICATION</scope>
</reference>